<comment type="caution">
    <text evidence="1">The sequence shown here is derived from an EMBL/GenBank/DDBJ whole genome shotgun (WGS) entry which is preliminary data.</text>
</comment>
<sequence length="103" mass="11854">MRPCSYCVCRGNVPAPWKYYESMWTYLEVLKIEAASDMRVIHGTKRLCASDRPTDGAELIAMSLLRCTCIHRHTPDKQVIWYSDTNKLLRSDNRPLAPSVTFC</sequence>
<dbReference type="AlphaFoldDB" id="A0A921Z9X0"/>
<evidence type="ECO:0000313" key="2">
    <source>
        <dbReference type="Proteomes" id="UP000791440"/>
    </source>
</evidence>
<organism evidence="1 2">
    <name type="scientific">Manduca sexta</name>
    <name type="common">Tobacco hawkmoth</name>
    <name type="synonym">Tobacco hornworm</name>
    <dbReference type="NCBI Taxonomy" id="7130"/>
    <lineage>
        <taxon>Eukaryota</taxon>
        <taxon>Metazoa</taxon>
        <taxon>Ecdysozoa</taxon>
        <taxon>Arthropoda</taxon>
        <taxon>Hexapoda</taxon>
        <taxon>Insecta</taxon>
        <taxon>Pterygota</taxon>
        <taxon>Neoptera</taxon>
        <taxon>Endopterygota</taxon>
        <taxon>Lepidoptera</taxon>
        <taxon>Glossata</taxon>
        <taxon>Ditrysia</taxon>
        <taxon>Bombycoidea</taxon>
        <taxon>Sphingidae</taxon>
        <taxon>Sphinginae</taxon>
        <taxon>Sphingini</taxon>
        <taxon>Manduca</taxon>
    </lineage>
</organism>
<evidence type="ECO:0000313" key="1">
    <source>
        <dbReference type="EMBL" id="KAG6453660.1"/>
    </source>
</evidence>
<gene>
    <name evidence="1" type="ORF">O3G_MSEX008277</name>
</gene>
<reference evidence="1" key="1">
    <citation type="journal article" date="2016" name="Insect Biochem. Mol. Biol.">
        <title>Multifaceted biological insights from a draft genome sequence of the tobacco hornworm moth, Manduca sexta.</title>
        <authorList>
            <person name="Kanost M.R."/>
            <person name="Arrese E.L."/>
            <person name="Cao X."/>
            <person name="Chen Y.R."/>
            <person name="Chellapilla S."/>
            <person name="Goldsmith M.R."/>
            <person name="Grosse-Wilde E."/>
            <person name="Heckel D.G."/>
            <person name="Herndon N."/>
            <person name="Jiang H."/>
            <person name="Papanicolaou A."/>
            <person name="Qu J."/>
            <person name="Soulages J.L."/>
            <person name="Vogel H."/>
            <person name="Walters J."/>
            <person name="Waterhouse R.M."/>
            <person name="Ahn S.J."/>
            <person name="Almeida F.C."/>
            <person name="An C."/>
            <person name="Aqrawi P."/>
            <person name="Bretschneider A."/>
            <person name="Bryant W.B."/>
            <person name="Bucks S."/>
            <person name="Chao H."/>
            <person name="Chevignon G."/>
            <person name="Christen J.M."/>
            <person name="Clarke D.F."/>
            <person name="Dittmer N.T."/>
            <person name="Ferguson L.C.F."/>
            <person name="Garavelou S."/>
            <person name="Gordon K.H.J."/>
            <person name="Gunaratna R.T."/>
            <person name="Han Y."/>
            <person name="Hauser F."/>
            <person name="He Y."/>
            <person name="Heidel-Fischer H."/>
            <person name="Hirsh A."/>
            <person name="Hu Y."/>
            <person name="Jiang H."/>
            <person name="Kalra D."/>
            <person name="Klinner C."/>
            <person name="Konig C."/>
            <person name="Kovar C."/>
            <person name="Kroll A.R."/>
            <person name="Kuwar S.S."/>
            <person name="Lee S.L."/>
            <person name="Lehman R."/>
            <person name="Li K."/>
            <person name="Li Z."/>
            <person name="Liang H."/>
            <person name="Lovelace S."/>
            <person name="Lu Z."/>
            <person name="Mansfield J.H."/>
            <person name="McCulloch K.J."/>
            <person name="Mathew T."/>
            <person name="Morton B."/>
            <person name="Muzny D.M."/>
            <person name="Neunemann D."/>
            <person name="Ongeri F."/>
            <person name="Pauchet Y."/>
            <person name="Pu L.L."/>
            <person name="Pyrousis I."/>
            <person name="Rao X.J."/>
            <person name="Redding A."/>
            <person name="Roesel C."/>
            <person name="Sanchez-Gracia A."/>
            <person name="Schaack S."/>
            <person name="Shukla A."/>
            <person name="Tetreau G."/>
            <person name="Wang Y."/>
            <person name="Xiong G.H."/>
            <person name="Traut W."/>
            <person name="Walsh T.K."/>
            <person name="Worley K.C."/>
            <person name="Wu D."/>
            <person name="Wu W."/>
            <person name="Wu Y.Q."/>
            <person name="Zhang X."/>
            <person name="Zou Z."/>
            <person name="Zucker H."/>
            <person name="Briscoe A.D."/>
            <person name="Burmester T."/>
            <person name="Clem R.J."/>
            <person name="Feyereisen R."/>
            <person name="Grimmelikhuijzen C.J.P."/>
            <person name="Hamodrakas S.J."/>
            <person name="Hansson B.S."/>
            <person name="Huguet E."/>
            <person name="Jermiin L.S."/>
            <person name="Lan Q."/>
            <person name="Lehman H.K."/>
            <person name="Lorenzen M."/>
            <person name="Merzendorfer H."/>
            <person name="Michalopoulos I."/>
            <person name="Morton D.B."/>
            <person name="Muthukrishnan S."/>
            <person name="Oakeshott J.G."/>
            <person name="Palmer W."/>
            <person name="Park Y."/>
            <person name="Passarelli A.L."/>
            <person name="Rozas J."/>
            <person name="Schwartz L.M."/>
            <person name="Smith W."/>
            <person name="Southgate A."/>
            <person name="Vilcinskas A."/>
            <person name="Vogt R."/>
            <person name="Wang P."/>
            <person name="Werren J."/>
            <person name="Yu X.Q."/>
            <person name="Zhou J.J."/>
            <person name="Brown S.J."/>
            <person name="Scherer S.E."/>
            <person name="Richards S."/>
            <person name="Blissard G.W."/>
        </authorList>
    </citation>
    <scope>NUCLEOTIDE SEQUENCE</scope>
</reference>
<dbReference type="Proteomes" id="UP000791440">
    <property type="component" value="Unassembled WGS sequence"/>
</dbReference>
<protein>
    <submittedName>
        <fullName evidence="1">Uncharacterized protein</fullName>
    </submittedName>
</protein>
<accession>A0A921Z9X0</accession>
<proteinExistence type="predicted"/>
<keyword evidence="2" id="KW-1185">Reference proteome</keyword>
<dbReference type="EMBL" id="JH668448">
    <property type="protein sequence ID" value="KAG6453660.1"/>
    <property type="molecule type" value="Genomic_DNA"/>
</dbReference>
<name>A0A921Z9X0_MANSE</name>
<reference evidence="1" key="2">
    <citation type="submission" date="2020-12" db="EMBL/GenBank/DDBJ databases">
        <authorList>
            <person name="Kanost M."/>
        </authorList>
    </citation>
    <scope>NUCLEOTIDE SEQUENCE</scope>
</reference>